<dbReference type="EMBL" id="JNBS01000291">
    <property type="protein sequence ID" value="OQS06925.1"/>
    <property type="molecule type" value="Genomic_DNA"/>
</dbReference>
<dbReference type="AlphaFoldDB" id="A0A1W0A9K8"/>
<gene>
    <name evidence="2" type="ORF">THRCLA_01052</name>
</gene>
<evidence type="ECO:0000313" key="3">
    <source>
        <dbReference type="Proteomes" id="UP000243217"/>
    </source>
</evidence>
<keyword evidence="3" id="KW-1185">Reference proteome</keyword>
<dbReference type="Proteomes" id="UP000243217">
    <property type="component" value="Unassembled WGS sequence"/>
</dbReference>
<sequence>MSEGEAKQKKKQWKPNEAGPGRARSRGKEKSERREIAATPPRTRNSNPKERNGVRPPMAKLTPQMLEIQLQTLLTSGKYEETAAWIQGSAYLMEKYHLADVVRLVLDQKQFDLAGRLIRDFKLAENQALVTLFIKELVRSGQFNLAVRYAQELVVGFNKGGIESPNHRPTWTPQTLIQAMIRAQQFKSALKYTKQFQLEQLFPVKQLILGLLEDRAWTDAFSAIVEQKLENEFSLDKLVDHMMDENQWSSAFKSIKAKPSVFTPRMVVQRMLLCGDFLPAIAAIKDYGFEQDEPLLKQALDSMIHFNEFYKTLKYSAKFGLSNESPYTPQELIRAAINKKQHHVAKLYIQKHKLEAAFTAELKHMEEEKVDKLLSFRAFLQQKRHQLDRSGYKLKLQHCLGPLYDPEDDFEQKEEEIILSIDEEVIPRPKKALHDEDEDDDDDDEILLQKPPTFNTFDDDDAVDSSHQFLFSKKPSSSFLHSLHTSPDTNFTSFSDSFRFDALHESPSLNGDDTSRLEAVNRAFSMPKTSFNFSSFANTIEPSKQPPLPPPLPTTVPTPPPMPLGYTGPFQPPLPPPFPMQNYYSQPPLPKQQYNVASLAMQFHGPPPAQPPLPPPLPPYAPPQRPSFVPSISLKNEERPGPPARRIFLNQIQLKGQH</sequence>
<feature type="compositionally biased region" description="Basic and acidic residues" evidence="1">
    <location>
        <begin position="26"/>
        <end position="36"/>
    </location>
</feature>
<protein>
    <submittedName>
        <fullName evidence="2">Uncharacterized protein</fullName>
    </submittedName>
</protein>
<proteinExistence type="predicted"/>
<feature type="compositionally biased region" description="Pro residues" evidence="1">
    <location>
        <begin position="544"/>
        <end position="559"/>
    </location>
</feature>
<evidence type="ECO:0000313" key="2">
    <source>
        <dbReference type="EMBL" id="OQS06925.1"/>
    </source>
</evidence>
<evidence type="ECO:0000256" key="1">
    <source>
        <dbReference type="SAM" id="MobiDB-lite"/>
    </source>
</evidence>
<feature type="compositionally biased region" description="Pro residues" evidence="1">
    <location>
        <begin position="605"/>
        <end position="625"/>
    </location>
</feature>
<feature type="region of interest" description="Disordered" evidence="1">
    <location>
        <begin position="1"/>
        <end position="61"/>
    </location>
</feature>
<feature type="region of interest" description="Disordered" evidence="1">
    <location>
        <begin position="603"/>
        <end position="644"/>
    </location>
</feature>
<feature type="region of interest" description="Disordered" evidence="1">
    <location>
        <begin position="540"/>
        <end position="559"/>
    </location>
</feature>
<comment type="caution">
    <text evidence="2">The sequence shown here is derived from an EMBL/GenBank/DDBJ whole genome shotgun (WGS) entry which is preliminary data.</text>
</comment>
<name>A0A1W0A9K8_9STRA</name>
<organism evidence="2 3">
    <name type="scientific">Thraustotheca clavata</name>
    <dbReference type="NCBI Taxonomy" id="74557"/>
    <lineage>
        <taxon>Eukaryota</taxon>
        <taxon>Sar</taxon>
        <taxon>Stramenopiles</taxon>
        <taxon>Oomycota</taxon>
        <taxon>Saprolegniomycetes</taxon>
        <taxon>Saprolegniales</taxon>
        <taxon>Achlyaceae</taxon>
        <taxon>Thraustotheca</taxon>
    </lineage>
</organism>
<reference evidence="2 3" key="1">
    <citation type="journal article" date="2014" name="Genome Biol. Evol.">
        <title>The secreted proteins of Achlya hypogyna and Thraustotheca clavata identify the ancestral oomycete secretome and reveal gene acquisitions by horizontal gene transfer.</title>
        <authorList>
            <person name="Misner I."/>
            <person name="Blouin N."/>
            <person name="Leonard G."/>
            <person name="Richards T.A."/>
            <person name="Lane C.E."/>
        </authorList>
    </citation>
    <scope>NUCLEOTIDE SEQUENCE [LARGE SCALE GENOMIC DNA]</scope>
    <source>
        <strain evidence="2 3">ATCC 34112</strain>
    </source>
</reference>
<accession>A0A1W0A9K8</accession>
<dbReference type="STRING" id="74557.A0A1W0A9K8"/>
<dbReference type="OrthoDB" id="78713at2759"/>